<dbReference type="Proteomes" id="UP000638313">
    <property type="component" value="Unassembled WGS sequence"/>
</dbReference>
<proteinExistence type="inferred from homology"/>
<feature type="domain" description="Aerobactin siderophore biosynthesis IucA/IucC-like C-terminal" evidence="4">
    <location>
        <begin position="395"/>
        <end position="555"/>
    </location>
</feature>
<evidence type="ECO:0008006" key="7">
    <source>
        <dbReference type="Google" id="ProtNLM"/>
    </source>
</evidence>
<evidence type="ECO:0000259" key="4">
    <source>
        <dbReference type="Pfam" id="PF06276"/>
    </source>
</evidence>
<dbReference type="PANTHER" id="PTHR34384:SF5">
    <property type="entry name" value="L-2,3-DIAMINOPROPANOATE--CITRATE LIGASE"/>
    <property type="match status" value="1"/>
</dbReference>
<organism evidence="5 6">
    <name type="scientific">Streptomyces mashuensis</name>
    <dbReference type="NCBI Taxonomy" id="33904"/>
    <lineage>
        <taxon>Bacteria</taxon>
        <taxon>Bacillati</taxon>
        <taxon>Actinomycetota</taxon>
        <taxon>Actinomycetes</taxon>
        <taxon>Kitasatosporales</taxon>
        <taxon>Streptomycetaceae</taxon>
        <taxon>Streptomyces</taxon>
    </lineage>
</organism>
<dbReference type="AlphaFoldDB" id="A0A919ECN8"/>
<accession>A0A919ECN8</accession>
<sequence length="589" mass="62621">MPPPVTPPPDPVEDALVLRVLSTLLREDAHGLRTRAAGTERRPDGDWLRLPVPGEALLMPVAPDGFQCAIRAREPLLLAPGGPVRGLLPVLDRLRAAAPPEDRAGHDAFVTECREALATARLHDRARTAVTARLAATYGPSAATWTGPRAALAHDTLAAFRDHPLYPTGRARAGLTEEQLRKHAPEFHPTFALRWLALPREAVTGTTTGLPPWWPSPAALGLDGLDGTHLALPVHPLTAGDGRLGEALRSTGLLPSAVLAARPRLEVVPTLSMRTVAVAADPAVHLKLPLATATLGRRNRRTIKPGTLEDGAAVQRLLETVLAREPRFAGRVLLADEQTHLGAGHELLAALVRRLPGGLHGAHVVTVAALPARAPDGRTVADALADRYYGGSLDAFLDAYFTLLLDWHVTLFSYGVALESHQQNTSVVLDEAGGRTRLRLLLKDNDGPRVHGGRLADRLGGDTAAALSGFDDRRILAGGDGPVADVFTTITVHLCAAALALGLARPGPGGPEHRLRQLRDRLTEAVGRLPADTGKDAAAVLRTRVLDAPRLPVKAMVTAGTLLGKERSGAADINKHYVHGPNYLRRAGR</sequence>
<dbReference type="InterPro" id="IPR037455">
    <property type="entry name" value="LucA/IucC-like"/>
</dbReference>
<reference evidence="5" key="2">
    <citation type="submission" date="2020-09" db="EMBL/GenBank/DDBJ databases">
        <authorList>
            <person name="Sun Q."/>
            <person name="Ohkuma M."/>
        </authorList>
    </citation>
    <scope>NUCLEOTIDE SEQUENCE</scope>
    <source>
        <strain evidence="5">JCM 4059</strain>
    </source>
</reference>
<keyword evidence="6" id="KW-1185">Reference proteome</keyword>
<dbReference type="Pfam" id="PF04183">
    <property type="entry name" value="IucA_IucC"/>
    <property type="match status" value="1"/>
</dbReference>
<dbReference type="InterPro" id="IPR022770">
    <property type="entry name" value="IucA/IucC-like_C"/>
</dbReference>
<name>A0A919ECN8_9ACTN</name>
<evidence type="ECO:0000256" key="2">
    <source>
        <dbReference type="ARBA" id="ARBA00007832"/>
    </source>
</evidence>
<dbReference type="Gene3D" id="1.10.510.40">
    <property type="match status" value="1"/>
</dbReference>
<comment type="similarity">
    <text evidence="2">Belongs to the IucA/IucC family.</text>
</comment>
<protein>
    <recommendedName>
        <fullName evidence="7">Siderophore biosynthesis protein</fullName>
    </recommendedName>
</protein>
<evidence type="ECO:0000256" key="1">
    <source>
        <dbReference type="ARBA" id="ARBA00004924"/>
    </source>
</evidence>
<dbReference type="GO" id="GO:0019290">
    <property type="term" value="P:siderophore biosynthetic process"/>
    <property type="evidence" value="ECO:0007669"/>
    <property type="project" value="InterPro"/>
</dbReference>
<gene>
    <name evidence="5" type="ORF">GCM10010218_22720</name>
</gene>
<dbReference type="EMBL" id="BNBD01000003">
    <property type="protein sequence ID" value="GHF40766.1"/>
    <property type="molecule type" value="Genomic_DNA"/>
</dbReference>
<evidence type="ECO:0000313" key="6">
    <source>
        <dbReference type="Proteomes" id="UP000638313"/>
    </source>
</evidence>
<dbReference type="Pfam" id="PF06276">
    <property type="entry name" value="FhuF"/>
    <property type="match status" value="1"/>
</dbReference>
<evidence type="ECO:0000313" key="5">
    <source>
        <dbReference type="EMBL" id="GHF40766.1"/>
    </source>
</evidence>
<dbReference type="PANTHER" id="PTHR34384">
    <property type="entry name" value="L-2,3-DIAMINOPROPANOATE--CITRATE LIGASE"/>
    <property type="match status" value="1"/>
</dbReference>
<reference evidence="5" key="1">
    <citation type="journal article" date="2014" name="Int. J. Syst. Evol. Microbiol.">
        <title>Complete genome sequence of Corynebacterium casei LMG S-19264T (=DSM 44701T), isolated from a smear-ripened cheese.</title>
        <authorList>
            <consortium name="US DOE Joint Genome Institute (JGI-PGF)"/>
            <person name="Walter F."/>
            <person name="Albersmeier A."/>
            <person name="Kalinowski J."/>
            <person name="Ruckert C."/>
        </authorList>
    </citation>
    <scope>NUCLEOTIDE SEQUENCE</scope>
    <source>
        <strain evidence="5">JCM 4059</strain>
    </source>
</reference>
<feature type="domain" description="Aerobactin siderophore biosynthesis IucA/IucC N-terminal" evidence="3">
    <location>
        <begin position="160"/>
        <end position="370"/>
    </location>
</feature>
<dbReference type="GO" id="GO:0016881">
    <property type="term" value="F:acid-amino acid ligase activity"/>
    <property type="evidence" value="ECO:0007669"/>
    <property type="project" value="UniProtKB-ARBA"/>
</dbReference>
<comment type="caution">
    <text evidence="5">The sequence shown here is derived from an EMBL/GenBank/DDBJ whole genome shotgun (WGS) entry which is preliminary data.</text>
</comment>
<evidence type="ECO:0000259" key="3">
    <source>
        <dbReference type="Pfam" id="PF04183"/>
    </source>
</evidence>
<comment type="pathway">
    <text evidence="1">Siderophore biosynthesis.</text>
</comment>
<dbReference type="InterPro" id="IPR007310">
    <property type="entry name" value="Aerobactin_biosyn_IucA/IucC_N"/>
</dbReference>